<protein>
    <recommendedName>
        <fullName evidence="2">valine--tRNA ligase</fullName>
        <ecNumber evidence="2">6.1.1.9</ecNumber>
    </recommendedName>
    <alternativeName>
        <fullName evidence="8">Valyl-tRNA synthetase</fullName>
    </alternativeName>
</protein>
<dbReference type="PROSITE" id="PS00178">
    <property type="entry name" value="AA_TRNA_LIGASE_I"/>
    <property type="match status" value="1"/>
</dbReference>
<dbReference type="Gene3D" id="3.90.740.10">
    <property type="entry name" value="Valyl/Leucyl/Isoleucyl-tRNA synthetase, editing domain"/>
    <property type="match status" value="1"/>
</dbReference>
<keyword evidence="3 9" id="KW-0436">Ligase</keyword>
<dbReference type="Gene3D" id="1.10.730.10">
    <property type="entry name" value="Isoleucyl-tRNA Synthetase, Domain 1"/>
    <property type="match status" value="1"/>
</dbReference>
<evidence type="ECO:0000256" key="8">
    <source>
        <dbReference type="ARBA" id="ARBA00029936"/>
    </source>
</evidence>
<proteinExistence type="inferred from homology"/>
<feature type="compositionally biased region" description="Acidic residues" evidence="11">
    <location>
        <begin position="61"/>
        <end position="70"/>
    </location>
</feature>
<feature type="region of interest" description="Disordered" evidence="11">
    <location>
        <begin position="1"/>
        <end position="84"/>
    </location>
</feature>
<name>A0ABM0WXY9_CAMSA</name>
<dbReference type="InterPro" id="IPR033705">
    <property type="entry name" value="Anticodon_Ia_Val"/>
</dbReference>
<dbReference type="HAMAP" id="MF_02004">
    <property type="entry name" value="Val_tRNA_synth_type1"/>
    <property type="match status" value="1"/>
</dbReference>
<organism evidence="14 15">
    <name type="scientific">Camelina sativa</name>
    <name type="common">False flax</name>
    <name type="synonym">Myagrum sativum</name>
    <dbReference type="NCBI Taxonomy" id="90675"/>
    <lineage>
        <taxon>Eukaryota</taxon>
        <taxon>Viridiplantae</taxon>
        <taxon>Streptophyta</taxon>
        <taxon>Embryophyta</taxon>
        <taxon>Tracheophyta</taxon>
        <taxon>Spermatophyta</taxon>
        <taxon>Magnoliopsida</taxon>
        <taxon>eudicotyledons</taxon>
        <taxon>Gunneridae</taxon>
        <taxon>Pentapetalae</taxon>
        <taxon>rosids</taxon>
        <taxon>malvids</taxon>
        <taxon>Brassicales</taxon>
        <taxon>Brassicaceae</taxon>
        <taxon>Camelineae</taxon>
        <taxon>Camelina</taxon>
    </lineage>
</organism>
<dbReference type="SUPFAM" id="SSF52374">
    <property type="entry name" value="Nucleotidylyl transferase"/>
    <property type="match status" value="1"/>
</dbReference>
<dbReference type="CDD" id="cd07962">
    <property type="entry name" value="Anticodon_Ia_Val"/>
    <property type="match status" value="1"/>
</dbReference>
<dbReference type="EC" id="6.1.1.9" evidence="2"/>
<evidence type="ECO:0000256" key="5">
    <source>
        <dbReference type="ARBA" id="ARBA00022840"/>
    </source>
</evidence>
<dbReference type="CDD" id="cd00817">
    <property type="entry name" value="ValRS_core"/>
    <property type="match status" value="1"/>
</dbReference>
<evidence type="ECO:0000259" key="13">
    <source>
        <dbReference type="Pfam" id="PF08264"/>
    </source>
</evidence>
<evidence type="ECO:0000313" key="14">
    <source>
        <dbReference type="Proteomes" id="UP000694864"/>
    </source>
</evidence>
<dbReference type="Gene3D" id="3.40.50.620">
    <property type="entry name" value="HUPs"/>
    <property type="match status" value="2"/>
</dbReference>
<dbReference type="SUPFAM" id="SSF50677">
    <property type="entry name" value="ValRS/IleRS/LeuRS editing domain"/>
    <property type="match status" value="1"/>
</dbReference>
<evidence type="ECO:0000259" key="12">
    <source>
        <dbReference type="Pfam" id="PF00133"/>
    </source>
</evidence>
<evidence type="ECO:0000256" key="2">
    <source>
        <dbReference type="ARBA" id="ARBA00013169"/>
    </source>
</evidence>
<dbReference type="PRINTS" id="PR00986">
    <property type="entry name" value="TRNASYNTHVAL"/>
</dbReference>
<feature type="domain" description="Aminoacyl-tRNA synthetase class Ia" evidence="12">
    <location>
        <begin position="98"/>
        <end position="720"/>
    </location>
</feature>
<dbReference type="Proteomes" id="UP000694864">
    <property type="component" value="Chromosome 17"/>
</dbReference>
<reference evidence="14" key="1">
    <citation type="journal article" date="2014" name="Nat. Commun.">
        <title>The emerging biofuel crop Camelina sativa retains a highly undifferentiated hexaploid genome structure.</title>
        <authorList>
            <person name="Kagale S."/>
            <person name="Koh C."/>
            <person name="Nixon J."/>
            <person name="Bollina V."/>
            <person name="Clarke W.E."/>
            <person name="Tuteja R."/>
            <person name="Spillane C."/>
            <person name="Robinson S.J."/>
            <person name="Links M.G."/>
            <person name="Clarke C."/>
            <person name="Higgins E.E."/>
            <person name="Huebert T."/>
            <person name="Sharpe A.G."/>
            <person name="Parkin I.A."/>
        </authorList>
    </citation>
    <scope>NUCLEOTIDE SEQUENCE [LARGE SCALE GENOMIC DNA]</scope>
    <source>
        <strain evidence="14">cv. DH55</strain>
    </source>
</reference>
<dbReference type="PANTHER" id="PTHR11946:SF113">
    <property type="entry name" value="VALINE--TRNA LIGASE"/>
    <property type="match status" value="1"/>
</dbReference>
<dbReference type="InterPro" id="IPR001412">
    <property type="entry name" value="aa-tRNA-synth_I_CS"/>
</dbReference>
<keyword evidence="5 9" id="KW-0067">ATP-binding</keyword>
<keyword evidence="14" id="KW-1185">Reference proteome</keyword>
<evidence type="ECO:0000256" key="9">
    <source>
        <dbReference type="RuleBase" id="RU363035"/>
    </source>
</evidence>
<feature type="domain" description="Methionyl/Valyl/Leucyl/Isoleucyl-tRNA synthetase anticodon-binding" evidence="13">
    <location>
        <begin position="766"/>
        <end position="909"/>
    </location>
</feature>
<keyword evidence="4 9" id="KW-0547">Nucleotide-binding</keyword>
<keyword evidence="7 9" id="KW-0030">Aminoacyl-tRNA synthetase</keyword>
<evidence type="ECO:0000313" key="15">
    <source>
        <dbReference type="RefSeq" id="XP_010477761.1"/>
    </source>
</evidence>
<dbReference type="InterPro" id="IPR009008">
    <property type="entry name" value="Val/Leu/Ile-tRNA-synth_edit"/>
</dbReference>
<dbReference type="InterPro" id="IPR002303">
    <property type="entry name" value="Valyl-tRNA_ligase"/>
</dbReference>
<keyword evidence="10" id="KW-0175">Coiled coil</keyword>
<dbReference type="InterPro" id="IPR009080">
    <property type="entry name" value="tRNAsynth_Ia_anticodon-bd"/>
</dbReference>
<feature type="compositionally biased region" description="Basic and acidic residues" evidence="11">
    <location>
        <begin position="1"/>
        <end position="45"/>
    </location>
</feature>
<evidence type="ECO:0000256" key="1">
    <source>
        <dbReference type="ARBA" id="ARBA00005594"/>
    </source>
</evidence>
<dbReference type="RefSeq" id="XP_010477761.1">
    <property type="nucleotide sequence ID" value="XM_010479459.2"/>
</dbReference>
<evidence type="ECO:0000256" key="4">
    <source>
        <dbReference type="ARBA" id="ARBA00022741"/>
    </source>
</evidence>
<evidence type="ECO:0000256" key="3">
    <source>
        <dbReference type="ARBA" id="ARBA00022598"/>
    </source>
</evidence>
<dbReference type="InterPro" id="IPR013155">
    <property type="entry name" value="M/V/L/I-tRNA-synth_anticd-bd"/>
</dbReference>
<evidence type="ECO:0000256" key="10">
    <source>
        <dbReference type="SAM" id="Coils"/>
    </source>
</evidence>
<feature type="coiled-coil region" evidence="10">
    <location>
        <begin position="981"/>
        <end position="1008"/>
    </location>
</feature>
<dbReference type="Pfam" id="PF00133">
    <property type="entry name" value="tRNA-synt_1"/>
    <property type="match status" value="1"/>
</dbReference>
<dbReference type="Pfam" id="PF08264">
    <property type="entry name" value="Anticodon_1"/>
    <property type="match status" value="1"/>
</dbReference>
<dbReference type="SUPFAM" id="SSF47323">
    <property type="entry name" value="Anticodon-binding domain of a subclass of class I aminoacyl-tRNA synthetases"/>
    <property type="match status" value="1"/>
</dbReference>
<comment type="similarity">
    <text evidence="1 9">Belongs to the class-I aminoacyl-tRNA synthetase family.</text>
</comment>
<keyword evidence="6 9" id="KW-0648">Protein biosynthesis</keyword>
<dbReference type="NCBIfam" id="NF004349">
    <property type="entry name" value="PRK05729.1"/>
    <property type="match status" value="1"/>
</dbReference>
<dbReference type="InterPro" id="IPR002300">
    <property type="entry name" value="aa-tRNA-synth_Ia"/>
</dbReference>
<dbReference type="PANTHER" id="PTHR11946">
    <property type="entry name" value="VALYL-TRNA SYNTHETASES"/>
    <property type="match status" value="1"/>
</dbReference>
<accession>A0ABM0WXY9</accession>
<evidence type="ECO:0000256" key="6">
    <source>
        <dbReference type="ARBA" id="ARBA00022917"/>
    </source>
</evidence>
<reference evidence="15" key="2">
    <citation type="submission" date="2025-08" db="UniProtKB">
        <authorList>
            <consortium name="RefSeq"/>
        </authorList>
    </citation>
    <scope>IDENTIFICATION</scope>
    <source>
        <tissue evidence="15">Leaf</tissue>
    </source>
</reference>
<sequence length="1054" mass="119748">MSEEAEKKKMDMEMERKLRNQEKAKEKEMKKQKALEKAKLREVVKSAKPKTKIAEKKIGKEDEEEEEFLDPETPIGEKKRLSSQMPKEYNPSAVEKSWYEWWEKSEFFKADATSSKPPFVMVLPPPNVTGALHIGHALTCAMEDTLIRWKRMSGFNALWVPGFDHAGIATQLVVEKNLTRETGKTRHDFGREEFLNHVWQWTENKSGTIKSQLRRMGSSLDWSRECFTMDEQRSKAVTEAFVRLHKEGLIYRDLRLVHWDCFLSTALSKREVEHIDIKGRTLVKVPGYEKPVEFGLITSFAYPLERGGGEVVVATTRIETMLGDTAIAIHPADSRYKHLHGEFAVHPFNGRKLPIICDEIVVDPNVGTGCLKITPAHDTDDFDVGRRHNLKVINIFTDDGRINTNGGPEFTGMPRFAAREALVEALRKKGLYRGEKNNEMKIGICSRSGDVAEPMMKPQWYVSCSVMAKEALDVAADGKIEFIPKQYSAEWRRWLENIHDWCISRQLWWGHRIPAWYATLEEDQIKEAGAYNDHWVVARTEEEARKEVAHKFAGKKLLELSQDPDVLDTWFSSGLSPLSVFGWPDETEDLKAFYPTSVLETGHDILFFWVARMVMLGMKVGGGDVPFRKVFLHPMIRDAHGRKMSKSLGNGIDPLEVINGVTLADLHARLENGNLDPKELVVAKEGQVKDFPNGIEECGTDALRFALVSYTSQSDKINMDVQRVVGYRRSCNKLWNAVRFGMMNLTEVYTPPVQTLSPETMPFSCQWILSVLNKAISKTVDSLNAFELSDAADTVYAWWQSQFCDVFIEAIKPYFFSENASRTLAQDALWVCLETGLRLLHPFMPFVTEELWQRLPSSQDCERKASIMICDYPSPVEKWTNEKVETEMDMVLATVKTLREMRAEEPLKSQGNGKLHAFALCGNALTLGIVKSLELEIRTLAKLSSFEVMLSGEDKAAEAGSAVGKMVNESLKVYLKVEGAEINAEAEREKTMNKIKEIEKQQEKLQKSMGASGYEEKVPANIKEDNLRKLAKLIEQLRFLKGDDDIVSETSITS</sequence>
<gene>
    <name evidence="15" type="primary">LOC104756812</name>
</gene>
<evidence type="ECO:0000256" key="11">
    <source>
        <dbReference type="SAM" id="MobiDB-lite"/>
    </source>
</evidence>
<evidence type="ECO:0000256" key="7">
    <source>
        <dbReference type="ARBA" id="ARBA00023146"/>
    </source>
</evidence>
<dbReference type="GeneID" id="104756812"/>
<dbReference type="InterPro" id="IPR014729">
    <property type="entry name" value="Rossmann-like_a/b/a_fold"/>
</dbReference>
<dbReference type="NCBIfam" id="TIGR00422">
    <property type="entry name" value="valS"/>
    <property type="match status" value="1"/>
</dbReference>